<organism evidence="1 2">
    <name type="scientific">Francisella philomiragia</name>
    <dbReference type="NCBI Taxonomy" id="28110"/>
    <lineage>
        <taxon>Bacteria</taxon>
        <taxon>Pseudomonadati</taxon>
        <taxon>Pseudomonadota</taxon>
        <taxon>Gammaproteobacteria</taxon>
        <taxon>Thiotrichales</taxon>
        <taxon>Francisellaceae</taxon>
        <taxon>Francisella</taxon>
    </lineage>
</organism>
<dbReference type="InterPro" id="IPR009858">
    <property type="entry name" value="DUF1415"/>
</dbReference>
<comment type="caution">
    <text evidence="1">The sequence shown here is derived from an EMBL/GenBank/DDBJ whole genome shotgun (WGS) entry which is preliminary data.</text>
</comment>
<dbReference type="KEGG" id="fpj:LA02_489"/>
<name>A0AAW3D9H0_9GAMM</name>
<evidence type="ECO:0000313" key="1">
    <source>
        <dbReference type="EMBL" id="KFJ42236.1"/>
    </source>
</evidence>
<evidence type="ECO:0000313" key="2">
    <source>
        <dbReference type="Proteomes" id="UP000029117"/>
    </source>
</evidence>
<proteinExistence type="predicted"/>
<dbReference type="Proteomes" id="UP000029117">
    <property type="component" value="Unassembled WGS sequence"/>
</dbReference>
<dbReference type="Pfam" id="PF07209">
    <property type="entry name" value="DUF1415"/>
    <property type="match status" value="1"/>
</dbReference>
<dbReference type="AlphaFoldDB" id="A0AAW3D9H0"/>
<gene>
    <name evidence="1" type="ORF">DR78_920</name>
</gene>
<dbReference type="EMBL" id="JOUE01000006">
    <property type="protein sequence ID" value="KFJ42236.1"/>
    <property type="molecule type" value="Genomic_DNA"/>
</dbReference>
<sequence length="187" mass="21709">MDKQQIITATQNWVKTFVVGMNLCPFAKREVVKNRVRYFVSQATNTEQLLAEVQAELELLESDTNIETTLVIHPYILQDFYDYNDFLYDTDNLLIDMSLEGVYQIASFHPDYQFEGVDLDDVENYTNRSPYPMLHLIREESLEKAIANYPNPDDIPQRNIDLMNKLGIDKVKALLKSCMDIANPNDF</sequence>
<evidence type="ECO:0008006" key="3">
    <source>
        <dbReference type="Google" id="ProtNLM"/>
    </source>
</evidence>
<dbReference type="RefSeq" id="WP_035737323.1">
    <property type="nucleotide sequence ID" value="NZ_CP009444.1"/>
</dbReference>
<reference evidence="1 2" key="1">
    <citation type="submission" date="2014-04" db="EMBL/GenBank/DDBJ databases">
        <authorList>
            <person name="Bishop-Lilly K.A."/>
            <person name="Broomall S.M."/>
            <person name="Chain P.S."/>
            <person name="Chertkov O."/>
            <person name="Coyne S.R."/>
            <person name="Daligault H.E."/>
            <person name="Davenport K.W."/>
            <person name="Erkkila T."/>
            <person name="Frey K.G."/>
            <person name="Gibbons H.S."/>
            <person name="Gu W."/>
            <person name="Jaissle J."/>
            <person name="Johnson S.L."/>
            <person name="Koroleva G.I."/>
            <person name="Ladner J.T."/>
            <person name="Lo C.-C."/>
            <person name="Minogue T.D."/>
            <person name="Munk C."/>
            <person name="Palacios G.F."/>
            <person name="Redden C.L."/>
            <person name="Rosenzweig C.N."/>
            <person name="Scholz M.B."/>
            <person name="Teshima H."/>
            <person name="Xu Y."/>
        </authorList>
    </citation>
    <scope>NUCLEOTIDE SEQUENCE [LARGE SCALE GENOMIC DNA]</scope>
    <source>
        <strain evidence="1 2">FAJ</strain>
    </source>
</reference>
<protein>
    <recommendedName>
        <fullName evidence="3">DUF1415 domain-containing protein</fullName>
    </recommendedName>
</protein>
<accession>A0AAW3D9H0</accession>